<evidence type="ECO:0000256" key="6">
    <source>
        <dbReference type="ARBA" id="ARBA00022737"/>
    </source>
</evidence>
<evidence type="ECO:0008006" key="18">
    <source>
        <dbReference type="Google" id="ProtNLM"/>
    </source>
</evidence>
<evidence type="ECO:0000259" key="14">
    <source>
        <dbReference type="PROSITE" id="PS50287"/>
    </source>
</evidence>
<sequence length="967" mass="105304">MDALKWAVFPVCLRLYFLLSEDLIRLAGSDGYCSGRVEIYHSGAWGTVCDDGWGKTQAQIVCRQLGCGESQNIPPPSYFGEGTGPIWLDNVQCRGNENALSTCSHRGYGVHDCGHHEDAGVICSYNTILPYGACSGYVQIHYDGAWRRVSENGFNMNAANVACRHMGCGPPSSYHKYYPYSSNNLRISCSGKESSLTECQHGHVTQYQYGRRAYVSCAGKTDIRLVGPSRCSGRIEVFYSGAWGTVSDNGWDMNDAQVVCRQLGCGIAIAAPHSAYFGKGSDKIWVDNVTCTGSETYLTQCSLSGFQSHNLSHSQVASVICSGKETLLRCLASRLCSGRVEIYHNGVWGTVCDDGWDLIDAEVACRQLGCGPALGAPQSAHFGTYTDSIRLAGSNELCSGRVEIYHNGVWGTVCDDGWDLIDAEVACRQLGCGPALGAPQSAHFGQGTGQIWLDDLACSGNEPSLAFCGHDASVICSNPQIRLAGSGASCTGRLEVYYNNSWGTVCSDVWDLNDTQVACRHVGCGSATSTKTSSKFGRGTGLIWPKEVKCFGNETYISECQRNAFESHNCGHNMDVHVFCLGENTVSFAKYFVLNLTCLIGYPVRLAGSSRCSGRVEIFYNYTWGTVCDDSWDMDDAQVVCSQLGCGTALAAPQTAYFGQGTGKIWLDDLACTGSERHLSECSHRGFGNHNCNHNADSSVICLGENILFFYLYRQTELQHLSFSKISYKVNSKCSQGPEGVWLGNQQILSHRGSIRLGGPARCSGRVEIYNNGTWGTVCNDNWDMNDARVVCRQLGCGTPVSLRQFAQTTGQNRLGEVSCIGRERYLSECSHSGFGTHNCVHSQDAGVVCSVKQVSKLHHSSMFYCVLTDQIQPRVTMKPPGDITWGHSVSIGCSVTDTQVEGTFIFTRSPGSFSKSVETSNSSATFYISQVSFEDMGFYQCQFKVRVLNEDYSSILSDSVRLNGNF</sequence>
<feature type="domain" description="SRCR" evidence="14">
    <location>
        <begin position="223"/>
        <end position="322"/>
    </location>
</feature>
<feature type="domain" description="Ig-like" evidence="15">
    <location>
        <begin position="874"/>
        <end position="958"/>
    </location>
</feature>
<dbReference type="InterPro" id="IPR036772">
    <property type="entry name" value="SRCR-like_dom_sf"/>
</dbReference>
<dbReference type="FunFam" id="3.10.250.10:FF:000006">
    <property type="entry name" value="neurotrypsin isoform X2"/>
    <property type="match status" value="4"/>
</dbReference>
<protein>
    <recommendedName>
        <fullName evidence="18">Deleted in malignant brain tumors 1 protein-like</fullName>
    </recommendedName>
</protein>
<evidence type="ECO:0000259" key="15">
    <source>
        <dbReference type="PROSITE" id="PS50835"/>
    </source>
</evidence>
<evidence type="ECO:0000256" key="12">
    <source>
        <dbReference type="PROSITE-ProRule" id="PRU00196"/>
    </source>
</evidence>
<feature type="disulfide bond" evidence="12">
    <location>
        <begin position="62"/>
        <end position="123"/>
    </location>
</feature>
<dbReference type="GO" id="GO:0031638">
    <property type="term" value="P:zymogen activation"/>
    <property type="evidence" value="ECO:0007669"/>
    <property type="project" value="TreeGrafter"/>
</dbReference>
<dbReference type="InterPro" id="IPR007110">
    <property type="entry name" value="Ig-like_dom"/>
</dbReference>
<accession>A0A3Q2D2J0</accession>
<reference evidence="16" key="2">
    <citation type="submission" date="2025-09" db="UniProtKB">
        <authorList>
            <consortium name="Ensembl"/>
        </authorList>
    </citation>
    <scope>IDENTIFICATION</scope>
</reference>
<feature type="domain" description="SRCR" evidence="14">
    <location>
        <begin position="755"/>
        <end position="851"/>
    </location>
</feature>
<feature type="domain" description="SRCR" evidence="14">
    <location>
        <begin position="389"/>
        <end position="477"/>
    </location>
</feature>
<dbReference type="Gene3D" id="3.10.250.10">
    <property type="entry name" value="SRCR-like domain"/>
    <property type="match status" value="8"/>
</dbReference>
<feature type="signal peptide" evidence="13">
    <location>
        <begin position="1"/>
        <end position="20"/>
    </location>
</feature>
<feature type="domain" description="SRCR" evidence="14">
    <location>
        <begin position="328"/>
        <end position="383"/>
    </location>
</feature>
<evidence type="ECO:0000256" key="11">
    <source>
        <dbReference type="ARBA" id="ARBA00023319"/>
    </source>
</evidence>
<feature type="disulfide bond" evidence="12">
    <location>
        <begin position="519"/>
        <end position="580"/>
    </location>
</feature>
<dbReference type="FunFam" id="3.10.250.10:FF:000016">
    <property type="entry name" value="Scavenger receptor cysteine-rich protein type 12"/>
    <property type="match status" value="1"/>
</dbReference>
<evidence type="ECO:0000256" key="2">
    <source>
        <dbReference type="ARBA" id="ARBA00004613"/>
    </source>
</evidence>
<dbReference type="PRINTS" id="PR00258">
    <property type="entry name" value="SPERACTRCPTR"/>
</dbReference>
<feature type="domain" description="SRCR" evidence="14">
    <location>
        <begin position="127"/>
        <end position="228"/>
    </location>
</feature>
<feature type="disulfide bond" evidence="12">
    <location>
        <begin position="628"/>
        <end position="692"/>
    </location>
</feature>
<feature type="disulfide bond" evidence="12">
    <location>
        <begin position="506"/>
        <end position="570"/>
    </location>
</feature>
<feature type="disulfide bond" evidence="12">
    <location>
        <begin position="672"/>
        <end position="682"/>
    </location>
</feature>
<evidence type="ECO:0000256" key="1">
    <source>
        <dbReference type="ARBA" id="ARBA00004167"/>
    </source>
</evidence>
<dbReference type="Proteomes" id="UP000265020">
    <property type="component" value="Unassembled WGS sequence"/>
</dbReference>
<dbReference type="FunFam" id="3.10.250.10:FF:000001">
    <property type="entry name" value="Lysyl oxidase 4 isoform X1"/>
    <property type="match status" value="1"/>
</dbReference>
<feature type="disulfide bond" evidence="12">
    <location>
        <begin position="550"/>
        <end position="560"/>
    </location>
</feature>
<dbReference type="Pfam" id="PF00047">
    <property type="entry name" value="ig"/>
    <property type="match status" value="1"/>
</dbReference>
<reference evidence="16" key="1">
    <citation type="submission" date="2025-08" db="UniProtKB">
        <authorList>
            <consortium name="Ensembl"/>
        </authorList>
    </citation>
    <scope>IDENTIFICATION</scope>
</reference>
<dbReference type="FunFam" id="3.10.250.10:FF:000002">
    <property type="entry name" value="Scavenger receptor cysteine-rich type 1 protein M130"/>
    <property type="match status" value="1"/>
</dbReference>
<keyword evidence="8" id="KW-0472">Membrane</keyword>
<dbReference type="Ensembl" id="ENSCVAT00000030442.1">
    <property type="protein sequence ID" value="ENSCVAP00000012716.1"/>
    <property type="gene ID" value="ENSCVAG00000015179.1"/>
</dbReference>
<keyword evidence="10" id="KW-0325">Glycoprotein</keyword>
<dbReference type="InterPro" id="IPR036179">
    <property type="entry name" value="Ig-like_dom_sf"/>
</dbReference>
<evidence type="ECO:0000256" key="7">
    <source>
        <dbReference type="ARBA" id="ARBA00022989"/>
    </source>
</evidence>
<comment type="caution">
    <text evidence="12">Lacks conserved residue(s) required for the propagation of feature annotation.</text>
</comment>
<organism evidence="16 17">
    <name type="scientific">Cyprinodon variegatus</name>
    <name type="common">Sheepshead minnow</name>
    <dbReference type="NCBI Taxonomy" id="28743"/>
    <lineage>
        <taxon>Eukaryota</taxon>
        <taxon>Metazoa</taxon>
        <taxon>Chordata</taxon>
        <taxon>Craniata</taxon>
        <taxon>Vertebrata</taxon>
        <taxon>Euteleostomi</taxon>
        <taxon>Actinopterygii</taxon>
        <taxon>Neopterygii</taxon>
        <taxon>Teleostei</taxon>
        <taxon>Neoteleostei</taxon>
        <taxon>Acanthomorphata</taxon>
        <taxon>Ovalentaria</taxon>
        <taxon>Atherinomorphae</taxon>
        <taxon>Cyprinodontiformes</taxon>
        <taxon>Cyprinodontidae</taxon>
        <taxon>Cyprinodon</taxon>
    </lineage>
</organism>
<feature type="disulfide bond" evidence="12">
    <location>
        <begin position="820"/>
        <end position="830"/>
    </location>
</feature>
<feature type="disulfide bond" evidence="12">
    <location>
        <begin position="189"/>
        <end position="199"/>
    </location>
</feature>
<evidence type="ECO:0000256" key="9">
    <source>
        <dbReference type="ARBA" id="ARBA00023157"/>
    </source>
</evidence>
<feature type="domain" description="SRCR" evidence="14">
    <location>
        <begin position="604"/>
        <end position="703"/>
    </location>
</feature>
<feature type="disulfide bond" evidence="12">
    <location>
        <begin position="291"/>
        <end position="301"/>
    </location>
</feature>
<dbReference type="AlphaFoldDB" id="A0A3Q2D2J0"/>
<evidence type="ECO:0000313" key="17">
    <source>
        <dbReference type="Proteomes" id="UP000265020"/>
    </source>
</evidence>
<dbReference type="PROSITE" id="PS00420">
    <property type="entry name" value="SRCR_1"/>
    <property type="match status" value="2"/>
</dbReference>
<evidence type="ECO:0000256" key="5">
    <source>
        <dbReference type="ARBA" id="ARBA00022729"/>
    </source>
</evidence>
<dbReference type="Pfam" id="PF00530">
    <property type="entry name" value="SRCR"/>
    <property type="match status" value="8"/>
</dbReference>
<keyword evidence="17" id="KW-1185">Reference proteome</keyword>
<dbReference type="Gene3D" id="2.60.40.10">
    <property type="entry name" value="Immunoglobulins"/>
    <property type="match status" value="1"/>
</dbReference>
<dbReference type="GeneTree" id="ENSGT00940000162108"/>
<dbReference type="PROSITE" id="PS50287">
    <property type="entry name" value="SRCR_2"/>
    <property type="match status" value="8"/>
</dbReference>
<feature type="disulfide bond" evidence="12">
    <location>
        <begin position="93"/>
        <end position="103"/>
    </location>
</feature>
<name>A0A3Q2D2J0_CYPVA</name>
<dbReference type="PANTHER" id="PTHR48071">
    <property type="entry name" value="SRCR DOMAIN-CONTAINING PROTEIN"/>
    <property type="match status" value="1"/>
</dbReference>
<dbReference type="InterPro" id="IPR001190">
    <property type="entry name" value="SRCR"/>
</dbReference>
<feature type="chain" id="PRO_5018548336" description="Deleted in malignant brain tumors 1 protein-like" evidence="13">
    <location>
        <begin position="21"/>
        <end position="967"/>
    </location>
</feature>
<dbReference type="GO" id="GO:0005615">
    <property type="term" value="C:extracellular space"/>
    <property type="evidence" value="ECO:0007669"/>
    <property type="project" value="TreeGrafter"/>
</dbReference>
<feature type="disulfide bond" evidence="12">
    <location>
        <begin position="49"/>
        <end position="113"/>
    </location>
</feature>
<dbReference type="PROSITE" id="PS50835">
    <property type="entry name" value="IG_LIKE"/>
    <property type="match status" value="1"/>
</dbReference>
<evidence type="ECO:0000256" key="3">
    <source>
        <dbReference type="ARBA" id="ARBA00022525"/>
    </source>
</evidence>
<dbReference type="SUPFAM" id="SSF48726">
    <property type="entry name" value="Immunoglobulin"/>
    <property type="match status" value="1"/>
</dbReference>
<feature type="domain" description="SRCR" evidence="14">
    <location>
        <begin position="24"/>
        <end position="124"/>
    </location>
</feature>
<dbReference type="GO" id="GO:0004252">
    <property type="term" value="F:serine-type endopeptidase activity"/>
    <property type="evidence" value="ECO:0007669"/>
    <property type="project" value="TreeGrafter"/>
</dbReference>
<keyword evidence="9 12" id="KW-1015">Disulfide bond</keyword>
<dbReference type="SMART" id="SM00202">
    <property type="entry name" value="SR"/>
    <property type="match status" value="8"/>
</dbReference>
<evidence type="ECO:0000313" key="16">
    <source>
        <dbReference type="Ensembl" id="ENSCVAP00000012716.1"/>
    </source>
</evidence>
<evidence type="ECO:0000256" key="4">
    <source>
        <dbReference type="ARBA" id="ARBA00022692"/>
    </source>
</evidence>
<evidence type="ECO:0000256" key="8">
    <source>
        <dbReference type="ARBA" id="ARBA00023136"/>
    </source>
</evidence>
<feature type="disulfide bond" evidence="12">
    <location>
        <begin position="458"/>
        <end position="468"/>
    </location>
</feature>
<proteinExistence type="predicted"/>
<dbReference type="OMA" id="IGCQHSG"/>
<evidence type="ECO:0000256" key="10">
    <source>
        <dbReference type="ARBA" id="ARBA00023180"/>
    </source>
</evidence>
<dbReference type="InterPro" id="IPR013151">
    <property type="entry name" value="Immunoglobulin_dom"/>
</dbReference>
<keyword evidence="3" id="KW-0964">Secreted</keyword>
<feature type="domain" description="SRCR" evidence="14">
    <location>
        <begin position="481"/>
        <end position="581"/>
    </location>
</feature>
<comment type="subcellular location">
    <subcellularLocation>
        <location evidence="1">Membrane</location>
        <topology evidence="1">Single-pass membrane protein</topology>
    </subcellularLocation>
    <subcellularLocation>
        <location evidence="2">Secreted</location>
    </subcellularLocation>
</comment>
<feature type="disulfide bond" evidence="12">
    <location>
        <begin position="641"/>
        <end position="702"/>
    </location>
</feature>
<evidence type="ECO:0000256" key="13">
    <source>
        <dbReference type="SAM" id="SignalP"/>
    </source>
</evidence>
<feature type="disulfide bond" evidence="12">
    <location>
        <begin position="260"/>
        <end position="321"/>
    </location>
</feature>
<keyword evidence="7" id="KW-1133">Transmembrane helix</keyword>
<dbReference type="GO" id="GO:0005886">
    <property type="term" value="C:plasma membrane"/>
    <property type="evidence" value="ECO:0007669"/>
    <property type="project" value="TreeGrafter"/>
</dbReference>
<keyword evidence="5 13" id="KW-0732">Signal</keyword>
<keyword evidence="11" id="KW-0393">Immunoglobulin domain</keyword>
<keyword evidence="6" id="KW-0677">Repeat</keyword>
<keyword evidence="4" id="KW-0812">Transmembrane</keyword>
<dbReference type="InterPro" id="IPR013783">
    <property type="entry name" value="Ig-like_fold"/>
</dbReference>
<dbReference type="PANTHER" id="PTHR48071:SF15">
    <property type="entry name" value="SRCR DOMAIN-CONTAINING PROTEIN"/>
    <property type="match status" value="1"/>
</dbReference>
<dbReference type="SUPFAM" id="SSF56487">
    <property type="entry name" value="SRCR-like"/>
    <property type="match status" value="8"/>
</dbReference>